<dbReference type="AlphaFoldDB" id="A0A7C2NVI3"/>
<evidence type="ECO:0000256" key="1">
    <source>
        <dbReference type="SAM" id="MobiDB-lite"/>
    </source>
</evidence>
<proteinExistence type="predicted"/>
<evidence type="ECO:0000256" key="2">
    <source>
        <dbReference type="SAM" id="SignalP"/>
    </source>
</evidence>
<protein>
    <recommendedName>
        <fullName evidence="4">Right-handed parallel beta-helix repeat-containing protein</fullName>
    </recommendedName>
</protein>
<organism evidence="3">
    <name type="scientific">Schlesneria paludicola</name>
    <dbReference type="NCBI Taxonomy" id="360056"/>
    <lineage>
        <taxon>Bacteria</taxon>
        <taxon>Pseudomonadati</taxon>
        <taxon>Planctomycetota</taxon>
        <taxon>Planctomycetia</taxon>
        <taxon>Planctomycetales</taxon>
        <taxon>Planctomycetaceae</taxon>
        <taxon>Schlesneria</taxon>
    </lineage>
</organism>
<comment type="caution">
    <text evidence="3">The sequence shown here is derived from an EMBL/GenBank/DDBJ whole genome shotgun (WGS) entry which is preliminary data.</text>
</comment>
<dbReference type="Gene3D" id="2.160.20.10">
    <property type="entry name" value="Single-stranded right-handed beta-helix, Pectin lyase-like"/>
    <property type="match status" value="1"/>
</dbReference>
<feature type="compositionally biased region" description="Basic and acidic residues" evidence="1">
    <location>
        <begin position="387"/>
        <end position="400"/>
    </location>
</feature>
<accession>A0A7C2NVI3</accession>
<evidence type="ECO:0000313" key="3">
    <source>
        <dbReference type="EMBL" id="HEN15808.1"/>
    </source>
</evidence>
<dbReference type="InterPro" id="IPR012334">
    <property type="entry name" value="Pectin_lyas_fold"/>
</dbReference>
<evidence type="ECO:0008006" key="4">
    <source>
        <dbReference type="Google" id="ProtNLM"/>
    </source>
</evidence>
<feature type="signal peptide" evidence="2">
    <location>
        <begin position="1"/>
        <end position="30"/>
    </location>
</feature>
<name>A0A7C2NVI3_9PLAN</name>
<dbReference type="InterPro" id="IPR011050">
    <property type="entry name" value="Pectin_lyase_fold/virulence"/>
</dbReference>
<sequence>MPVPVHAIATRRLRVGLLLGALLLPLSSAAAEPPAFDVTAHGAVLSDDQPDDDAWSKCLQAAIAAGGVCRIGPGTLTLTKYPAELRQSGTITANRDLNGLIIEGSGEDQTTVHGTSAKGFDVFQLNAVSHLTIRNLTITSVKTTDDQTQGVNGVSLTNGSANVTIEQVTVRKLPFVLMTGRFDGGKAFTVQQGALGAASSTDIEIRDCSVFDTPIGFGLDADPNQMVLPGRMAIRGCRFQNVSLGFSLSFSEKKTPGDKLPGFGLEITGNELVDVTRVLLISRAPDVVFTGNTVKTERLSDLPDPLAHPGIPLAIVGGPRAKIEHNSIDYQPKVAAFVVIGSARGGPNSDTLSLSDNTFTGPADVGVQALNDGVINSRFAGNTFSGARRDRDPRLGDRRLKNAWTAKRMPRP</sequence>
<dbReference type="EMBL" id="DSOK01000289">
    <property type="protein sequence ID" value="HEN15808.1"/>
    <property type="molecule type" value="Genomic_DNA"/>
</dbReference>
<gene>
    <name evidence="3" type="ORF">ENQ76_10120</name>
</gene>
<feature type="region of interest" description="Disordered" evidence="1">
    <location>
        <begin position="383"/>
        <end position="412"/>
    </location>
</feature>
<reference evidence="3" key="1">
    <citation type="journal article" date="2020" name="mSystems">
        <title>Genome- and Community-Level Interaction Insights into Carbon Utilization and Element Cycling Functions of Hydrothermarchaeota in Hydrothermal Sediment.</title>
        <authorList>
            <person name="Zhou Z."/>
            <person name="Liu Y."/>
            <person name="Xu W."/>
            <person name="Pan J."/>
            <person name="Luo Z.H."/>
            <person name="Li M."/>
        </authorList>
    </citation>
    <scope>NUCLEOTIDE SEQUENCE [LARGE SCALE GENOMIC DNA]</scope>
    <source>
        <strain evidence="3">SpSt-339</strain>
    </source>
</reference>
<dbReference type="SUPFAM" id="SSF51126">
    <property type="entry name" value="Pectin lyase-like"/>
    <property type="match status" value="1"/>
</dbReference>
<feature type="chain" id="PRO_5027847536" description="Right-handed parallel beta-helix repeat-containing protein" evidence="2">
    <location>
        <begin position="31"/>
        <end position="412"/>
    </location>
</feature>
<keyword evidence="2" id="KW-0732">Signal</keyword>